<keyword evidence="2" id="KW-0812">Transmembrane</keyword>
<dbReference type="GeneID" id="22889894"/>
<dbReference type="OMA" id="IETFNTY"/>
<sequence>MRSVVADTMVSLFSVILAFSLSLVAGQWTETLAELGTLYPFTPPPDCSLFSARTSGFLQFGDTRTRILYSTSFQQGCYSSRTSCCPRNFGRGFYSPASGCPPGYTKHETITFSGRRYIGFTYELSEKRGDVCCPSVVDPVTEYEYTPVFGSCDGSFIRLVTGSETFESYYGASAIVVVTEAGLPGTTPAETSTTTSTSSSSATVRSGSDREIPSETGSKISSTSETSTAPRTESELSTSTGLKTSSTSSNPVPSKPLPPGGTEGDSKTPNNSNKKGLSTGAKAGIAVGVTVPVLIGLIYAVYLFSRRRGKAPVPAAVETSKYGGEAQDVGFGGIHTDNKI</sequence>
<dbReference type="EMBL" id="ADOT01000057">
    <property type="protein sequence ID" value="EGX52417.1"/>
    <property type="molecule type" value="Genomic_DNA"/>
</dbReference>
<evidence type="ECO:0000256" key="2">
    <source>
        <dbReference type="SAM" id="Phobius"/>
    </source>
</evidence>
<feature type="region of interest" description="Disordered" evidence="1">
    <location>
        <begin position="186"/>
        <end position="279"/>
    </location>
</feature>
<evidence type="ECO:0000313" key="5">
    <source>
        <dbReference type="Proteomes" id="UP000008784"/>
    </source>
</evidence>
<keyword evidence="2" id="KW-0472">Membrane</keyword>
<comment type="caution">
    <text evidence="4">The sequence shown here is derived from an EMBL/GenBank/DDBJ whole genome shotgun (WGS) entry which is preliminary data.</text>
</comment>
<accession>G1X3D3</accession>
<feature type="chain" id="PRO_5003425759" description="Mid2 domain-containing protein" evidence="3">
    <location>
        <begin position="27"/>
        <end position="340"/>
    </location>
</feature>
<dbReference type="HOGENOM" id="CLU_760699_0_0_1"/>
<dbReference type="AlphaFoldDB" id="G1X3D3"/>
<keyword evidence="5" id="KW-1185">Reference proteome</keyword>
<proteinExistence type="predicted"/>
<feature type="compositionally biased region" description="Polar residues" evidence="1">
    <location>
        <begin position="215"/>
        <end position="231"/>
    </location>
</feature>
<evidence type="ECO:0008006" key="6">
    <source>
        <dbReference type="Google" id="ProtNLM"/>
    </source>
</evidence>
<dbReference type="Proteomes" id="UP000008784">
    <property type="component" value="Unassembled WGS sequence"/>
</dbReference>
<keyword evidence="3" id="KW-0732">Signal</keyword>
<feature type="transmembrane region" description="Helical" evidence="2">
    <location>
        <begin position="283"/>
        <end position="304"/>
    </location>
</feature>
<feature type="signal peptide" evidence="3">
    <location>
        <begin position="1"/>
        <end position="26"/>
    </location>
</feature>
<dbReference type="OrthoDB" id="3689214at2759"/>
<reference evidence="4 5" key="1">
    <citation type="journal article" date="2011" name="PLoS Pathog.">
        <title>Genomic and proteomic analyses of the fungus Arthrobotrys oligospora provide insights into nematode-trap formation.</title>
        <authorList>
            <person name="Yang J."/>
            <person name="Wang L."/>
            <person name="Ji X."/>
            <person name="Feng Y."/>
            <person name="Li X."/>
            <person name="Zou C."/>
            <person name="Xu J."/>
            <person name="Ren Y."/>
            <person name="Mi Q."/>
            <person name="Wu J."/>
            <person name="Liu S."/>
            <person name="Liu Y."/>
            <person name="Huang X."/>
            <person name="Wang H."/>
            <person name="Niu X."/>
            <person name="Li J."/>
            <person name="Liang L."/>
            <person name="Luo Y."/>
            <person name="Ji K."/>
            <person name="Zhou W."/>
            <person name="Yu Z."/>
            <person name="Li G."/>
            <person name="Liu Y."/>
            <person name="Li L."/>
            <person name="Qiao M."/>
            <person name="Feng L."/>
            <person name="Zhang K.-Q."/>
        </authorList>
    </citation>
    <scope>NUCLEOTIDE SEQUENCE [LARGE SCALE GENOMIC DNA]</scope>
    <source>
        <strain evidence="5">ATCC 24927 / CBS 115.81 / DSM 1491</strain>
    </source>
</reference>
<dbReference type="InParanoid" id="G1X3D3"/>
<gene>
    <name evidence="4" type="ORF">AOL_s00043g206</name>
</gene>
<evidence type="ECO:0000256" key="3">
    <source>
        <dbReference type="SAM" id="SignalP"/>
    </source>
</evidence>
<evidence type="ECO:0000313" key="4">
    <source>
        <dbReference type="EMBL" id="EGX52417.1"/>
    </source>
</evidence>
<keyword evidence="2" id="KW-1133">Transmembrane helix</keyword>
<feature type="compositionally biased region" description="Low complexity" evidence="1">
    <location>
        <begin position="186"/>
        <end position="206"/>
    </location>
</feature>
<feature type="compositionally biased region" description="Low complexity" evidence="1">
    <location>
        <begin position="235"/>
        <end position="249"/>
    </location>
</feature>
<organism evidence="4 5">
    <name type="scientific">Arthrobotrys oligospora (strain ATCC 24927 / CBS 115.81 / DSM 1491)</name>
    <name type="common">Nematode-trapping fungus</name>
    <name type="synonym">Didymozoophaga oligospora</name>
    <dbReference type="NCBI Taxonomy" id="756982"/>
    <lineage>
        <taxon>Eukaryota</taxon>
        <taxon>Fungi</taxon>
        <taxon>Dikarya</taxon>
        <taxon>Ascomycota</taxon>
        <taxon>Pezizomycotina</taxon>
        <taxon>Orbiliomycetes</taxon>
        <taxon>Orbiliales</taxon>
        <taxon>Orbiliaceae</taxon>
        <taxon>Orbilia</taxon>
        <taxon>Orbilia oligospora</taxon>
    </lineage>
</organism>
<protein>
    <recommendedName>
        <fullName evidence="6">Mid2 domain-containing protein</fullName>
    </recommendedName>
</protein>
<feature type="compositionally biased region" description="Polar residues" evidence="1">
    <location>
        <begin position="267"/>
        <end position="276"/>
    </location>
</feature>
<name>G1X3D3_ARTOA</name>
<dbReference type="RefSeq" id="XP_011118995.1">
    <property type="nucleotide sequence ID" value="XM_011120693.1"/>
</dbReference>
<evidence type="ECO:0000256" key="1">
    <source>
        <dbReference type="SAM" id="MobiDB-lite"/>
    </source>
</evidence>